<feature type="repeat" description="ANK" evidence="3">
    <location>
        <begin position="441"/>
        <end position="473"/>
    </location>
</feature>
<keyword evidence="1" id="KW-0677">Repeat</keyword>
<feature type="repeat" description="ANK" evidence="3">
    <location>
        <begin position="223"/>
        <end position="255"/>
    </location>
</feature>
<feature type="region of interest" description="Disordered" evidence="4">
    <location>
        <begin position="511"/>
        <end position="532"/>
    </location>
</feature>
<accession>A0A5B9MIJ4</accession>
<dbReference type="AlphaFoldDB" id="A0A5B9MIJ4"/>
<organism evidence="5 6">
    <name type="scientific">Stieleria maiorica</name>
    <dbReference type="NCBI Taxonomy" id="2795974"/>
    <lineage>
        <taxon>Bacteria</taxon>
        <taxon>Pseudomonadati</taxon>
        <taxon>Planctomycetota</taxon>
        <taxon>Planctomycetia</taxon>
        <taxon>Pirellulales</taxon>
        <taxon>Pirellulaceae</taxon>
        <taxon>Stieleria</taxon>
    </lineage>
</organism>
<name>A0A5B9MIJ4_9BACT</name>
<keyword evidence="5" id="KW-0808">Transferase</keyword>
<feature type="repeat" description="ANK" evidence="3">
    <location>
        <begin position="395"/>
        <end position="440"/>
    </location>
</feature>
<keyword evidence="2 3" id="KW-0040">ANK repeat</keyword>
<dbReference type="KEGG" id="smam:Mal15_38470"/>
<dbReference type="Pfam" id="PF13637">
    <property type="entry name" value="Ank_4"/>
    <property type="match status" value="1"/>
</dbReference>
<dbReference type="InterPro" id="IPR036770">
    <property type="entry name" value="Ankyrin_rpt-contain_sf"/>
</dbReference>
<dbReference type="PANTHER" id="PTHR24126:SF14">
    <property type="entry name" value="ANK_REP_REGION DOMAIN-CONTAINING PROTEIN"/>
    <property type="match status" value="1"/>
</dbReference>
<evidence type="ECO:0000313" key="5">
    <source>
        <dbReference type="EMBL" id="QEF99780.1"/>
    </source>
</evidence>
<evidence type="ECO:0000256" key="1">
    <source>
        <dbReference type="ARBA" id="ARBA00022737"/>
    </source>
</evidence>
<gene>
    <name evidence="5" type="primary">ankX</name>
    <name evidence="5" type="ORF">Mal15_38470</name>
</gene>
<keyword evidence="6" id="KW-1185">Reference proteome</keyword>
<proteinExistence type="predicted"/>
<feature type="repeat" description="ANK" evidence="3">
    <location>
        <begin position="91"/>
        <end position="123"/>
    </location>
</feature>
<feature type="repeat" description="ANK" evidence="3">
    <location>
        <begin position="266"/>
        <end position="298"/>
    </location>
</feature>
<dbReference type="EMBL" id="CP036264">
    <property type="protein sequence ID" value="QEF99780.1"/>
    <property type="molecule type" value="Genomic_DNA"/>
</dbReference>
<evidence type="ECO:0000256" key="2">
    <source>
        <dbReference type="ARBA" id="ARBA00023043"/>
    </source>
</evidence>
<sequence>MVNQFLVRLRHNVATLTKAWTTRKIHPPTAFAHQRSILTVTLCWILLSGASLHAADSSLADAAEHQDHARVVSLLKGADDGSIDVDAPQVDGMTALHWATYFDDADMCKTLVDAGARADCENRYGVTPLSLACTNGNTEIVRLLLENGADANATLNGGETALMTASRTGRVGPVRALLEHGADVDAKERNDQTALMWAAHEGHLDVVDLLLDAGADFDTPLRSGYTPMTFAVRQGHTSVVKRFLDAGVDVNSVMMPANSSGKNVQKRTSPLILAIENGHFELAVELLKAGADPNDQRTGFSPLFTMSWVRKPPLGDNADGDPPPIGSGSMTSLQFVRALVEHGADVNARKERSGGRGKFGKKGATAFFAAAGTADVALMQTLLDLGADPTLAADNGWTPLMIAAGIGSGTEGDSAGSEPECLAAVSFLIDLGAEVNAVDENGETAMHGAAYKMMPSVVNRLAASGADINVWSKVTKQGRMPLWIAMGHRGGGNFKPSYETADAIRALMIAEGITPPPPPKRKLEKGYRQDGN</sequence>
<dbReference type="InterPro" id="IPR002110">
    <property type="entry name" value="Ankyrin_rpt"/>
</dbReference>
<dbReference type="PROSITE" id="PS50297">
    <property type="entry name" value="ANK_REP_REGION"/>
    <property type="match status" value="7"/>
</dbReference>
<dbReference type="EC" id="2.7.1.-" evidence="5"/>
<dbReference type="PANTHER" id="PTHR24126">
    <property type="entry name" value="ANKYRIN REPEAT, PH AND SEC7 DOMAIN CONTAINING PROTEIN SECG-RELATED"/>
    <property type="match status" value="1"/>
</dbReference>
<feature type="repeat" description="ANK" evidence="3">
    <location>
        <begin position="124"/>
        <end position="156"/>
    </location>
</feature>
<evidence type="ECO:0000256" key="4">
    <source>
        <dbReference type="SAM" id="MobiDB-lite"/>
    </source>
</evidence>
<dbReference type="SUPFAM" id="SSF48403">
    <property type="entry name" value="Ankyrin repeat"/>
    <property type="match status" value="1"/>
</dbReference>
<evidence type="ECO:0000256" key="3">
    <source>
        <dbReference type="PROSITE-ProRule" id="PRU00023"/>
    </source>
</evidence>
<dbReference type="Proteomes" id="UP000321353">
    <property type="component" value="Chromosome"/>
</dbReference>
<dbReference type="PRINTS" id="PR01415">
    <property type="entry name" value="ANKYRIN"/>
</dbReference>
<reference evidence="5 6" key="1">
    <citation type="submission" date="2019-02" db="EMBL/GenBank/DDBJ databases">
        <title>Planctomycetal bacteria perform biofilm scaping via a novel small molecule.</title>
        <authorList>
            <person name="Jeske O."/>
            <person name="Boedeker C."/>
            <person name="Wiegand S."/>
            <person name="Breitling P."/>
            <person name="Kallscheuer N."/>
            <person name="Jogler M."/>
            <person name="Rohde M."/>
            <person name="Petersen J."/>
            <person name="Medema M.H."/>
            <person name="Surup F."/>
            <person name="Jogler C."/>
        </authorList>
    </citation>
    <scope>NUCLEOTIDE SEQUENCE [LARGE SCALE GENOMIC DNA]</scope>
    <source>
        <strain evidence="5 6">Mal15</strain>
    </source>
</reference>
<evidence type="ECO:0000313" key="6">
    <source>
        <dbReference type="Proteomes" id="UP000321353"/>
    </source>
</evidence>
<feature type="repeat" description="ANK" evidence="3">
    <location>
        <begin position="190"/>
        <end position="222"/>
    </location>
</feature>
<dbReference type="Gene3D" id="1.25.40.20">
    <property type="entry name" value="Ankyrin repeat-containing domain"/>
    <property type="match status" value="4"/>
</dbReference>
<dbReference type="PROSITE" id="PS50088">
    <property type="entry name" value="ANK_REPEAT"/>
    <property type="match status" value="8"/>
</dbReference>
<dbReference type="GO" id="GO:0016740">
    <property type="term" value="F:transferase activity"/>
    <property type="evidence" value="ECO:0007669"/>
    <property type="project" value="UniProtKB-KW"/>
</dbReference>
<feature type="repeat" description="ANK" evidence="3">
    <location>
        <begin position="157"/>
        <end position="189"/>
    </location>
</feature>
<protein>
    <submittedName>
        <fullName evidence="5">Phosphocholine transferase AnkX</fullName>
        <ecNumber evidence="5">2.7.1.-</ecNumber>
    </submittedName>
</protein>
<dbReference type="Pfam" id="PF12796">
    <property type="entry name" value="Ank_2"/>
    <property type="match status" value="3"/>
</dbReference>
<dbReference type="SMART" id="SM00248">
    <property type="entry name" value="ANK"/>
    <property type="match status" value="10"/>
</dbReference>